<dbReference type="RefSeq" id="WP_169300381.1">
    <property type="nucleotide sequence ID" value="NZ_JABBNI010000066.1"/>
</dbReference>
<keyword evidence="11" id="KW-1185">Reference proteome</keyword>
<comment type="subcellular location">
    <subcellularLocation>
        <location evidence="1">Membrane</location>
        <topology evidence="1">Lipid-anchor</topology>
    </subcellularLocation>
</comment>
<reference evidence="10 11" key="2">
    <citation type="submission" date="2020-06" db="EMBL/GenBank/DDBJ databases">
        <title>Complete Genome Sequence of Clostridium muelleri sp. nov. P21T, an Acid-Alcohol Producing Acetogen Isolated from Old Hay.</title>
        <authorList>
            <person name="Duncan K.E."/>
            <person name="Tanner R.S."/>
        </authorList>
    </citation>
    <scope>NUCLEOTIDE SEQUENCE [LARGE SCALE GENOMIC DNA]</scope>
    <source>
        <strain evidence="10 11">P21</strain>
    </source>
</reference>
<dbReference type="EMBL" id="JABBNI010000066">
    <property type="protein sequence ID" value="NMM65794.1"/>
    <property type="molecule type" value="Genomic_DNA"/>
</dbReference>
<evidence type="ECO:0000256" key="1">
    <source>
        <dbReference type="ARBA" id="ARBA00004635"/>
    </source>
</evidence>
<sequence>MKKFTAIFMIILTLFSTTGCKGTKTEIENLAVVMATGYDQLPGNKYLLTVQVLNPQKSSSGASGKEKVGGSQSTADVIIYSDTGASPAEAIAHLSTRIGKNLFFAHSKYTVIGKGLAEAGLATLIDSLLRGYVTRPDIPILVTKGNATDIVSSITSDDTIPANTVYRLIRQQSIMGYAPVQTRMNFANKLSSKTSAPIAGVINVNKNIYGTFEMEGTAVFKNDKLIGFLNKNQTRGVQWINGKVKGGNLLVPSQNNKIISFEILGSSSKVEAIKKNDSVMMLISIKEKSNIREMTGKLDPMEDEKIMDEFSKFQNETIQKEVKEALFVAQKELKADIFDFGEIVHKTYPNEWDKIGENWQNIFPLIEVKIMVDSSLERPGTISKPVK</sequence>
<evidence type="ECO:0000256" key="7">
    <source>
        <dbReference type="ARBA" id="ARBA00023288"/>
    </source>
</evidence>
<evidence type="ECO:0000313" key="10">
    <source>
        <dbReference type="EMBL" id="NMM65794.1"/>
    </source>
</evidence>
<evidence type="ECO:0000259" key="9">
    <source>
        <dbReference type="Pfam" id="PF25198"/>
    </source>
</evidence>
<name>A0A7Y0ELR9_9CLOT</name>
<evidence type="ECO:0000256" key="5">
    <source>
        <dbReference type="ARBA" id="ARBA00023136"/>
    </source>
</evidence>
<keyword evidence="7" id="KW-0449">Lipoprotein</keyword>
<dbReference type="PANTHER" id="PTHR35789:SF1">
    <property type="entry name" value="SPORE GERMINATION PROTEIN B3"/>
    <property type="match status" value="1"/>
</dbReference>
<proteinExistence type="inferred from homology"/>
<dbReference type="InterPro" id="IPR057336">
    <property type="entry name" value="GerAC_N"/>
</dbReference>
<comment type="caution">
    <text evidence="10">The sequence shown here is derived from an EMBL/GenBank/DDBJ whole genome shotgun (WGS) entry which is preliminary data.</text>
</comment>
<evidence type="ECO:0000256" key="3">
    <source>
        <dbReference type="ARBA" id="ARBA00022544"/>
    </source>
</evidence>
<keyword evidence="5" id="KW-0472">Membrane</keyword>
<dbReference type="Gene3D" id="3.30.300.210">
    <property type="entry name" value="Nutrient germinant receptor protein C, domain 3"/>
    <property type="match status" value="1"/>
</dbReference>
<dbReference type="Pfam" id="PF25198">
    <property type="entry name" value="Spore_GerAC_N"/>
    <property type="match status" value="1"/>
</dbReference>
<dbReference type="InterPro" id="IPR038501">
    <property type="entry name" value="Spore_GerAC_C_sf"/>
</dbReference>
<dbReference type="InterPro" id="IPR046953">
    <property type="entry name" value="Spore_GerAC-like_C"/>
</dbReference>
<comment type="similarity">
    <text evidence="2">Belongs to the GerABKC lipoprotein family.</text>
</comment>
<gene>
    <name evidence="10" type="ORF">HBE96_24765</name>
</gene>
<feature type="domain" description="Spore germination protein N-terminal" evidence="9">
    <location>
        <begin position="24"/>
        <end position="203"/>
    </location>
</feature>
<dbReference type="PANTHER" id="PTHR35789">
    <property type="entry name" value="SPORE GERMINATION PROTEIN B3"/>
    <property type="match status" value="1"/>
</dbReference>
<evidence type="ECO:0000259" key="8">
    <source>
        <dbReference type="Pfam" id="PF05504"/>
    </source>
</evidence>
<feature type="domain" description="Spore germination GerAC-like C-terminal" evidence="8">
    <location>
        <begin position="215"/>
        <end position="380"/>
    </location>
</feature>
<dbReference type="InterPro" id="IPR008844">
    <property type="entry name" value="Spore_GerAC-like"/>
</dbReference>
<reference evidence="10 11" key="1">
    <citation type="submission" date="2020-04" db="EMBL/GenBank/DDBJ databases">
        <authorList>
            <person name="Doyle D.A."/>
        </authorList>
    </citation>
    <scope>NUCLEOTIDE SEQUENCE [LARGE SCALE GENOMIC DNA]</scope>
    <source>
        <strain evidence="10 11">P21</strain>
    </source>
</reference>
<dbReference type="PROSITE" id="PS51257">
    <property type="entry name" value="PROKAR_LIPOPROTEIN"/>
    <property type="match status" value="1"/>
</dbReference>
<keyword evidence="6" id="KW-0564">Palmitate</keyword>
<evidence type="ECO:0000256" key="4">
    <source>
        <dbReference type="ARBA" id="ARBA00022729"/>
    </source>
</evidence>
<dbReference type="Proteomes" id="UP000537131">
    <property type="component" value="Unassembled WGS sequence"/>
</dbReference>
<dbReference type="GO" id="GO:0016020">
    <property type="term" value="C:membrane"/>
    <property type="evidence" value="ECO:0007669"/>
    <property type="project" value="UniProtKB-SubCell"/>
</dbReference>
<dbReference type="GO" id="GO:0009847">
    <property type="term" value="P:spore germination"/>
    <property type="evidence" value="ECO:0007669"/>
    <property type="project" value="InterPro"/>
</dbReference>
<accession>A0A7Y0ELR9</accession>
<dbReference type="Pfam" id="PF05504">
    <property type="entry name" value="Spore_GerAC"/>
    <property type="match status" value="1"/>
</dbReference>
<dbReference type="NCBIfam" id="TIGR02887">
    <property type="entry name" value="spore_ger_x_C"/>
    <property type="match status" value="1"/>
</dbReference>
<keyword evidence="4" id="KW-0732">Signal</keyword>
<evidence type="ECO:0000256" key="6">
    <source>
        <dbReference type="ARBA" id="ARBA00023139"/>
    </source>
</evidence>
<dbReference type="AlphaFoldDB" id="A0A7Y0ELR9"/>
<protein>
    <submittedName>
        <fullName evidence="10">Ger(X)C family spore germination protein</fullName>
    </submittedName>
</protein>
<evidence type="ECO:0000256" key="2">
    <source>
        <dbReference type="ARBA" id="ARBA00007886"/>
    </source>
</evidence>
<evidence type="ECO:0000313" key="11">
    <source>
        <dbReference type="Proteomes" id="UP000537131"/>
    </source>
</evidence>
<keyword evidence="3" id="KW-0309">Germination</keyword>
<organism evidence="10 11">
    <name type="scientific">Clostridium muellerianum</name>
    <dbReference type="NCBI Taxonomy" id="2716538"/>
    <lineage>
        <taxon>Bacteria</taxon>
        <taxon>Bacillati</taxon>
        <taxon>Bacillota</taxon>
        <taxon>Clostridia</taxon>
        <taxon>Eubacteriales</taxon>
        <taxon>Clostridiaceae</taxon>
        <taxon>Clostridium</taxon>
    </lineage>
</organism>